<dbReference type="EMBL" id="QRJR01000058">
    <property type="protein sequence ID" value="RHH38056.1"/>
    <property type="molecule type" value="Genomic_DNA"/>
</dbReference>
<reference evidence="6" key="6">
    <citation type="submission" date="2022-10" db="EMBL/GenBank/DDBJ databases">
        <title>Human gut microbiome strain richness.</title>
        <authorList>
            <person name="Chen-Liaw A."/>
        </authorList>
    </citation>
    <scope>NUCLEOTIDE SEQUENCE</scope>
    <source>
        <strain evidence="6">BSD2780120875st1_E1_BSD2780120875_150330</strain>
        <strain evidence="7">RTP21484st1_H8_RTP21484_190118</strain>
    </source>
</reference>
<evidence type="ECO:0000313" key="15">
    <source>
        <dbReference type="Proteomes" id="UP000435985"/>
    </source>
</evidence>
<dbReference type="EMBL" id="VWLB01000073">
    <property type="protein sequence ID" value="KAA3921875.1"/>
    <property type="molecule type" value="Genomic_DNA"/>
</dbReference>
<dbReference type="EMBL" id="JAQQPO010000016">
    <property type="protein sequence ID" value="MDC7959440.1"/>
    <property type="molecule type" value="Genomic_DNA"/>
</dbReference>
<evidence type="ECO:0000313" key="2">
    <source>
        <dbReference type="EMBL" id="KAA3921875.1"/>
    </source>
</evidence>
<reference evidence="12 13" key="4">
    <citation type="journal article" date="2019" name="Nat. Med.">
        <title>A library of human gut bacterial isolates paired with longitudinal multiomics data enables mechanistic microbiome research.</title>
        <authorList>
            <person name="Poyet M."/>
            <person name="Groussin M."/>
            <person name="Gibbons S.M."/>
            <person name="Avila-Pacheco J."/>
            <person name="Jiang X."/>
            <person name="Kearney S.M."/>
            <person name="Perrotta A.R."/>
            <person name="Berdy B."/>
            <person name="Zhao S."/>
            <person name="Lieberman T.D."/>
            <person name="Swanson P.K."/>
            <person name="Smith M."/>
            <person name="Roesemann S."/>
            <person name="Alexander J.E."/>
            <person name="Rich S.A."/>
            <person name="Livny J."/>
            <person name="Vlamakis H."/>
            <person name="Clish C."/>
            <person name="Bullock K."/>
            <person name="Deik A."/>
            <person name="Scott J."/>
            <person name="Pierce K.A."/>
            <person name="Xavier R.J."/>
            <person name="Alm E.J."/>
        </authorList>
    </citation>
    <scope>NUCLEOTIDE SEQUENCE [LARGE SCALE GENOMIC DNA]</scope>
    <source>
        <strain evidence="4 15">BIOML-A14</strain>
        <strain evidence="2 13">BIOML-A160</strain>
        <strain evidence="3 12">BIOML-A163</strain>
        <strain evidence="5 14">BIOML-A2</strain>
    </source>
</reference>
<evidence type="ECO:0000313" key="10">
    <source>
        <dbReference type="Proteomes" id="UP000283329"/>
    </source>
</evidence>
<dbReference type="EMBL" id="VWFO01000008">
    <property type="protein sequence ID" value="KAA4664895.1"/>
    <property type="molecule type" value="Genomic_DNA"/>
</dbReference>
<evidence type="ECO:0000313" key="11">
    <source>
        <dbReference type="Proteomes" id="UP000318823"/>
    </source>
</evidence>
<dbReference type="AlphaFoldDB" id="A0A139LFC6"/>
<evidence type="ECO:0000313" key="13">
    <source>
        <dbReference type="Proteomes" id="UP000365824"/>
    </source>
</evidence>
<proteinExistence type="predicted"/>
<dbReference type="Proteomes" id="UP000323717">
    <property type="component" value="Unassembled WGS sequence"/>
</dbReference>
<dbReference type="Proteomes" id="UP000365824">
    <property type="component" value="Unassembled WGS sequence"/>
</dbReference>
<dbReference type="EMBL" id="CP041395">
    <property type="protein sequence ID" value="QDM09526.1"/>
    <property type="molecule type" value="Genomic_DNA"/>
</dbReference>
<evidence type="ECO:0000313" key="7">
    <source>
        <dbReference type="EMBL" id="MDC7959440.1"/>
    </source>
</evidence>
<dbReference type="GeneID" id="69481530"/>
<dbReference type="EMBL" id="VWFC01000001">
    <property type="protein sequence ID" value="KAB1331238.1"/>
    <property type="molecule type" value="Genomic_DNA"/>
</dbReference>
<sequence>MKLLKLLFLSAILLSACNNDSTDTPETGEPKQIIVEMASNDFTDVSGTYTLENNKEYCTREDGKYKILLVKSTYINKEGKEKDILTYGILDVANKKYICYTANIDVAQRLERDWEFYNQITNPDFPDDPNRRLVCNSYTKKD</sequence>
<dbReference type="Proteomes" id="UP000435985">
    <property type="component" value="Unassembled WGS sequence"/>
</dbReference>
<evidence type="ECO:0008006" key="16">
    <source>
        <dbReference type="Google" id="ProtNLM"/>
    </source>
</evidence>
<feature type="signal peptide" evidence="1">
    <location>
        <begin position="1"/>
        <end position="21"/>
    </location>
</feature>
<accession>A0A139LFC6</accession>
<evidence type="ECO:0000313" key="3">
    <source>
        <dbReference type="EMBL" id="KAA3950928.1"/>
    </source>
</evidence>
<evidence type="ECO:0000313" key="12">
    <source>
        <dbReference type="Proteomes" id="UP000323717"/>
    </source>
</evidence>
<protein>
    <recommendedName>
        <fullName evidence="16">Lipoprotein</fullName>
    </recommendedName>
</protein>
<dbReference type="RefSeq" id="WP_004326194.1">
    <property type="nucleotide sequence ID" value="NZ_BAABYV010000001.1"/>
</dbReference>
<reference evidence="9 10" key="3">
    <citation type="submission" date="2018-08" db="EMBL/GenBank/DDBJ databases">
        <title>A genome reference for cultivated species of the human gut microbiota.</title>
        <authorList>
            <person name="Zou Y."/>
            <person name="Xue W."/>
            <person name="Luo G."/>
        </authorList>
    </citation>
    <scope>NUCLEOTIDE SEQUENCE [LARGE SCALE GENOMIC DNA]</scope>
    <source>
        <strain evidence="9 10">AM17-48</strain>
    </source>
</reference>
<evidence type="ECO:0000313" key="6">
    <source>
        <dbReference type="EMBL" id="MDC2741926.1"/>
    </source>
</evidence>
<dbReference type="EMBL" id="VWLE01000203">
    <property type="protein sequence ID" value="KAA3950928.1"/>
    <property type="molecule type" value="Genomic_DNA"/>
</dbReference>
<evidence type="ECO:0000313" key="8">
    <source>
        <dbReference type="EMBL" id="QDM09526.1"/>
    </source>
</evidence>
<gene>
    <name evidence="9" type="ORF">DW206_26685</name>
    <name evidence="8" type="ORF">DYI28_12815</name>
    <name evidence="5" type="ORF">F3B53_00275</name>
    <name evidence="4" type="ORF">F3B98_09255</name>
    <name evidence="3" type="ORF">F3D71_14535</name>
    <name evidence="2" type="ORF">F3F25_26955</name>
    <name evidence="6" type="ORF">PO382_06785</name>
    <name evidence="7" type="ORF">PQ628_14620</name>
</gene>
<evidence type="ECO:0000313" key="9">
    <source>
        <dbReference type="EMBL" id="RHH38056.1"/>
    </source>
</evidence>
<dbReference type="EMBL" id="JAQNZF010000007">
    <property type="protein sequence ID" value="MDC2741926.1"/>
    <property type="molecule type" value="Genomic_DNA"/>
</dbReference>
<evidence type="ECO:0000313" key="4">
    <source>
        <dbReference type="EMBL" id="KAA4664895.1"/>
    </source>
</evidence>
<reference evidence="11" key="1">
    <citation type="journal article" date="2018" name="J. Anim. Genet.">
        <title>Acquired interbacterial defense systems protect against interspecies antagonism in the human gut microbiome.</title>
        <authorList>
            <person name="Ross B.D."/>
            <person name="Verster A.J."/>
            <person name="Radey M.C."/>
            <person name="Schmidtke D.T."/>
            <person name="Pope C.E."/>
            <person name="Hoffman L.R."/>
            <person name="Hajjar A."/>
            <person name="Peterson S.B."/>
            <person name="Borenstein E."/>
            <person name="Mougous J."/>
        </authorList>
    </citation>
    <scope>NUCLEOTIDE SEQUENCE [LARGE SCALE GENOMIC DNA]</scope>
    <source>
        <strain evidence="11">3725 D1 iv</strain>
    </source>
</reference>
<keyword evidence="1" id="KW-0732">Signal</keyword>
<dbReference type="PROSITE" id="PS51257">
    <property type="entry name" value="PROKAR_LIPOPROTEIN"/>
    <property type="match status" value="1"/>
</dbReference>
<organism evidence="3 12">
    <name type="scientific">Bacteroides ovatus</name>
    <dbReference type="NCBI Taxonomy" id="28116"/>
    <lineage>
        <taxon>Bacteria</taxon>
        <taxon>Pseudomonadati</taxon>
        <taxon>Bacteroidota</taxon>
        <taxon>Bacteroidia</taxon>
        <taxon>Bacteroidales</taxon>
        <taxon>Bacteroidaceae</taxon>
        <taxon>Bacteroides</taxon>
    </lineage>
</organism>
<reference evidence="8" key="5">
    <citation type="submission" date="2019-07" db="EMBL/GenBank/DDBJ databases">
        <authorList>
            <person name="Ross B.D."/>
            <person name="Verster A.J."/>
            <person name="Radey M.C."/>
            <person name="Schmidtke D.T."/>
            <person name="Pope C.E."/>
            <person name="Hoffman L.R."/>
            <person name="Hajjar A."/>
            <person name="Peterson S.B."/>
            <person name="Borenstein E."/>
            <person name="Mougous J.D."/>
        </authorList>
    </citation>
    <scope>NUCLEOTIDE SEQUENCE</scope>
    <source>
        <strain evidence="8">3725 D1 iv</strain>
    </source>
</reference>
<dbReference type="Proteomes" id="UP001215078">
    <property type="component" value="Unassembled WGS sequence"/>
</dbReference>
<dbReference type="Proteomes" id="UP000375690">
    <property type="component" value="Unassembled WGS sequence"/>
</dbReference>
<name>A0A139LFC6_BACOV</name>
<dbReference type="Proteomes" id="UP000283329">
    <property type="component" value="Unassembled WGS sequence"/>
</dbReference>
<feature type="chain" id="PRO_5014531317" description="Lipoprotein" evidence="1">
    <location>
        <begin position="22"/>
        <end position="142"/>
    </location>
</feature>
<evidence type="ECO:0000313" key="14">
    <source>
        <dbReference type="Proteomes" id="UP000375690"/>
    </source>
</evidence>
<dbReference type="Proteomes" id="UP000318823">
    <property type="component" value="Chromosome"/>
</dbReference>
<reference evidence="8" key="2">
    <citation type="journal article" date="2018" name="Nature">
        <title>Human gut bacteria contain acquired interbacterial defence systems.</title>
        <authorList>
            <person name="Ross B.D."/>
            <person name="Verster A.J."/>
            <person name="Radey M.C."/>
            <person name="Schmidtke D.T."/>
            <person name="Pope C.E."/>
            <person name="Hoffman L.R."/>
            <person name="Hajjar A."/>
            <person name="Peterson S.B."/>
            <person name="Borenstein E."/>
            <person name="Mougous J."/>
        </authorList>
    </citation>
    <scope>NUCLEOTIDE SEQUENCE</scope>
    <source>
        <strain evidence="8">3725 D1 iv</strain>
    </source>
</reference>
<evidence type="ECO:0000256" key="1">
    <source>
        <dbReference type="SAM" id="SignalP"/>
    </source>
</evidence>
<dbReference type="Proteomes" id="UP001219389">
    <property type="component" value="Unassembled WGS sequence"/>
</dbReference>
<evidence type="ECO:0000313" key="5">
    <source>
        <dbReference type="EMBL" id="KAB1331238.1"/>
    </source>
</evidence>